<evidence type="ECO:0000259" key="1">
    <source>
        <dbReference type="Pfam" id="PF03732"/>
    </source>
</evidence>
<dbReference type="PANTHER" id="PTHR33223">
    <property type="entry name" value="CCHC-TYPE DOMAIN-CONTAINING PROTEIN"/>
    <property type="match status" value="1"/>
</dbReference>
<protein>
    <recommendedName>
        <fullName evidence="1">Retrotransposon gag domain-containing protein</fullName>
    </recommendedName>
</protein>
<evidence type="ECO:0000313" key="2">
    <source>
        <dbReference type="EMBL" id="KAA3460860.1"/>
    </source>
</evidence>
<name>A0A5B6URZ7_9ROSI</name>
<dbReference type="InterPro" id="IPR005162">
    <property type="entry name" value="Retrotrans_gag_dom"/>
</dbReference>
<organism evidence="2 3">
    <name type="scientific">Gossypium australe</name>
    <dbReference type="NCBI Taxonomy" id="47621"/>
    <lineage>
        <taxon>Eukaryota</taxon>
        <taxon>Viridiplantae</taxon>
        <taxon>Streptophyta</taxon>
        <taxon>Embryophyta</taxon>
        <taxon>Tracheophyta</taxon>
        <taxon>Spermatophyta</taxon>
        <taxon>Magnoliopsida</taxon>
        <taxon>eudicotyledons</taxon>
        <taxon>Gunneridae</taxon>
        <taxon>Pentapetalae</taxon>
        <taxon>rosids</taxon>
        <taxon>malvids</taxon>
        <taxon>Malvales</taxon>
        <taxon>Malvaceae</taxon>
        <taxon>Malvoideae</taxon>
        <taxon>Gossypium</taxon>
    </lineage>
</organism>
<proteinExistence type="predicted"/>
<dbReference type="AlphaFoldDB" id="A0A5B6URZ7"/>
<keyword evidence="3" id="KW-1185">Reference proteome</keyword>
<sequence>MQDQMQEQMEKLQQEMREQMLETQKSMMAQMAQMLSGAMDKGKGPIINTEDNENFLRGFTPPHVQPEEYPQRPPVTIRPQRGQADNRPPMNFQVGSGSNPGDNPTNPVIPDLDIAEREGTRIESSMQLEDHCRWLEEKFKALENIDHHYGIDAKDLSLVPGLVLPHKFKMPELEKYNETSCPEAHITMFCRRMTGYFSGAASRWYNQLSRANISSWRDLAQAFMKQYNHVTDMTPDRITLQNMEKKSNESFSQYA</sequence>
<reference evidence="3" key="1">
    <citation type="journal article" date="2019" name="Plant Biotechnol. J.">
        <title>Genome sequencing of the Australian wild diploid species Gossypium australe highlights disease resistance and delayed gland morphogenesis.</title>
        <authorList>
            <person name="Cai Y."/>
            <person name="Cai X."/>
            <person name="Wang Q."/>
            <person name="Wang P."/>
            <person name="Zhang Y."/>
            <person name="Cai C."/>
            <person name="Xu Y."/>
            <person name="Wang K."/>
            <person name="Zhou Z."/>
            <person name="Wang C."/>
            <person name="Geng S."/>
            <person name="Li B."/>
            <person name="Dong Q."/>
            <person name="Hou Y."/>
            <person name="Wang H."/>
            <person name="Ai P."/>
            <person name="Liu Z."/>
            <person name="Yi F."/>
            <person name="Sun M."/>
            <person name="An G."/>
            <person name="Cheng J."/>
            <person name="Zhang Y."/>
            <person name="Shi Q."/>
            <person name="Xie Y."/>
            <person name="Shi X."/>
            <person name="Chang Y."/>
            <person name="Huang F."/>
            <person name="Chen Y."/>
            <person name="Hong S."/>
            <person name="Mi L."/>
            <person name="Sun Q."/>
            <person name="Zhang L."/>
            <person name="Zhou B."/>
            <person name="Peng R."/>
            <person name="Zhang X."/>
            <person name="Liu F."/>
        </authorList>
    </citation>
    <scope>NUCLEOTIDE SEQUENCE [LARGE SCALE GENOMIC DNA]</scope>
    <source>
        <strain evidence="3">cv. PA1801</strain>
    </source>
</reference>
<dbReference type="OrthoDB" id="1432691at2759"/>
<dbReference type="PANTHER" id="PTHR33223:SF8">
    <property type="entry name" value="OS04G0172440 PROTEIN"/>
    <property type="match status" value="1"/>
</dbReference>
<gene>
    <name evidence="2" type="ORF">EPI10_027481</name>
</gene>
<evidence type="ECO:0000313" key="3">
    <source>
        <dbReference type="Proteomes" id="UP000325315"/>
    </source>
</evidence>
<dbReference type="Proteomes" id="UP000325315">
    <property type="component" value="Unassembled WGS sequence"/>
</dbReference>
<dbReference type="EMBL" id="SMMG02000009">
    <property type="protein sequence ID" value="KAA3460860.1"/>
    <property type="molecule type" value="Genomic_DNA"/>
</dbReference>
<dbReference type="Pfam" id="PF03732">
    <property type="entry name" value="Retrotrans_gag"/>
    <property type="match status" value="1"/>
</dbReference>
<feature type="domain" description="Retrotransposon gag" evidence="1">
    <location>
        <begin position="196"/>
        <end position="254"/>
    </location>
</feature>
<accession>A0A5B6URZ7</accession>
<comment type="caution">
    <text evidence="2">The sequence shown here is derived from an EMBL/GenBank/DDBJ whole genome shotgun (WGS) entry which is preliminary data.</text>
</comment>